<evidence type="ECO:0000256" key="4">
    <source>
        <dbReference type="ARBA" id="ARBA00022519"/>
    </source>
</evidence>
<dbReference type="InterPro" id="IPR007387">
    <property type="entry name" value="TRAP_DctQ"/>
</dbReference>
<keyword evidence="6 9" id="KW-1133">Transmembrane helix</keyword>
<evidence type="ECO:0000256" key="7">
    <source>
        <dbReference type="ARBA" id="ARBA00023136"/>
    </source>
</evidence>
<evidence type="ECO:0000256" key="5">
    <source>
        <dbReference type="ARBA" id="ARBA00022692"/>
    </source>
</evidence>
<evidence type="ECO:0000256" key="1">
    <source>
        <dbReference type="ARBA" id="ARBA00004429"/>
    </source>
</evidence>
<feature type="domain" description="Tripartite ATP-independent periplasmic transporters DctQ component" evidence="10">
    <location>
        <begin position="16"/>
        <end position="141"/>
    </location>
</feature>
<dbReference type="AlphaFoldDB" id="A0A6N9T9C6"/>
<comment type="similarity">
    <text evidence="8 9">Belongs to the TRAP transporter small permease family.</text>
</comment>
<evidence type="ECO:0000256" key="6">
    <source>
        <dbReference type="ARBA" id="ARBA00022989"/>
    </source>
</evidence>
<proteinExistence type="inferred from homology"/>
<dbReference type="Proteomes" id="UP000469011">
    <property type="component" value="Unassembled WGS sequence"/>
</dbReference>
<dbReference type="GO" id="GO:0022857">
    <property type="term" value="F:transmembrane transporter activity"/>
    <property type="evidence" value="ECO:0007669"/>
    <property type="project" value="UniProtKB-UniRule"/>
</dbReference>
<keyword evidence="2 9" id="KW-0813">Transport</keyword>
<feature type="transmembrane region" description="Helical" evidence="9">
    <location>
        <begin position="79"/>
        <end position="99"/>
    </location>
</feature>
<evidence type="ECO:0000313" key="12">
    <source>
        <dbReference type="Proteomes" id="UP000469011"/>
    </source>
</evidence>
<keyword evidence="4 9" id="KW-0997">Cell inner membrane</keyword>
<dbReference type="EMBL" id="JAAAMG010000010">
    <property type="protein sequence ID" value="NDW05508.1"/>
    <property type="molecule type" value="Genomic_DNA"/>
</dbReference>
<evidence type="ECO:0000256" key="8">
    <source>
        <dbReference type="ARBA" id="ARBA00038436"/>
    </source>
</evidence>
<dbReference type="GO" id="GO:0005886">
    <property type="term" value="C:plasma membrane"/>
    <property type="evidence" value="ECO:0007669"/>
    <property type="project" value="UniProtKB-SubCell"/>
</dbReference>
<dbReference type="PANTHER" id="PTHR35011:SF11">
    <property type="entry name" value="TRAP TRANSPORTER SMALL PERMEASE PROTEIN"/>
    <property type="match status" value="1"/>
</dbReference>
<evidence type="ECO:0000256" key="9">
    <source>
        <dbReference type="RuleBase" id="RU369079"/>
    </source>
</evidence>
<feature type="transmembrane region" description="Helical" evidence="9">
    <location>
        <begin position="119"/>
        <end position="142"/>
    </location>
</feature>
<sequence>MNMAASWLCHFLLVIITTVICLQVFLRFVLNDPTSWSEEVALLCLIWFGLIAIAIGIRRHEHVAISFFRDILPAPLATALDYLAQVLMAIFMLAVLVYGRDLVALAGQQILPASGLPKYWLYVPTLAGGLLGFMNALVNIALRDVVDPNFAVEGPHAD</sequence>
<evidence type="ECO:0000256" key="3">
    <source>
        <dbReference type="ARBA" id="ARBA00022475"/>
    </source>
</evidence>
<dbReference type="GO" id="GO:0015740">
    <property type="term" value="P:C4-dicarboxylate transport"/>
    <property type="evidence" value="ECO:0007669"/>
    <property type="project" value="TreeGrafter"/>
</dbReference>
<accession>A0A6N9T9C6</accession>
<keyword evidence="3" id="KW-1003">Cell membrane</keyword>
<evidence type="ECO:0000259" key="10">
    <source>
        <dbReference type="Pfam" id="PF04290"/>
    </source>
</evidence>
<keyword evidence="12" id="KW-1185">Reference proteome</keyword>
<name>A0A6N9T9C6_9HYPH</name>
<gene>
    <name evidence="11" type="ORF">GTK09_13855</name>
</gene>
<keyword evidence="5 9" id="KW-0812">Transmembrane</keyword>
<dbReference type="PANTHER" id="PTHR35011">
    <property type="entry name" value="2,3-DIKETO-L-GULONATE TRAP TRANSPORTER SMALL PERMEASE PROTEIN YIAM"/>
    <property type="match status" value="1"/>
</dbReference>
<keyword evidence="7 9" id="KW-0472">Membrane</keyword>
<evidence type="ECO:0000256" key="2">
    <source>
        <dbReference type="ARBA" id="ARBA00022448"/>
    </source>
</evidence>
<dbReference type="Pfam" id="PF04290">
    <property type="entry name" value="DctQ"/>
    <property type="match status" value="1"/>
</dbReference>
<evidence type="ECO:0000313" key="11">
    <source>
        <dbReference type="EMBL" id="NDW05508.1"/>
    </source>
</evidence>
<feature type="transmembrane region" description="Helical" evidence="9">
    <location>
        <begin position="7"/>
        <end position="28"/>
    </location>
</feature>
<protein>
    <recommendedName>
        <fullName evidence="9">TRAP transporter small permease protein</fullName>
    </recommendedName>
</protein>
<organism evidence="11 12">
    <name type="scientific">Jiella pacifica</name>
    <dbReference type="NCBI Taxonomy" id="2696469"/>
    <lineage>
        <taxon>Bacteria</taxon>
        <taxon>Pseudomonadati</taxon>
        <taxon>Pseudomonadota</taxon>
        <taxon>Alphaproteobacteria</taxon>
        <taxon>Hyphomicrobiales</taxon>
        <taxon>Aurantimonadaceae</taxon>
        <taxon>Jiella</taxon>
    </lineage>
</organism>
<comment type="subcellular location">
    <subcellularLocation>
        <location evidence="1 9">Cell inner membrane</location>
        <topology evidence="1 9">Multi-pass membrane protein</topology>
    </subcellularLocation>
</comment>
<comment type="subunit">
    <text evidence="9">The complex comprises the extracytoplasmic solute receptor protein and the two transmembrane proteins.</text>
</comment>
<comment type="caution">
    <text evidence="11">The sequence shown here is derived from an EMBL/GenBank/DDBJ whole genome shotgun (WGS) entry which is preliminary data.</text>
</comment>
<dbReference type="InterPro" id="IPR055348">
    <property type="entry name" value="DctQ"/>
</dbReference>
<feature type="transmembrane region" description="Helical" evidence="9">
    <location>
        <begin position="40"/>
        <end position="58"/>
    </location>
</feature>
<reference evidence="11 12" key="1">
    <citation type="submission" date="2020-01" db="EMBL/GenBank/DDBJ databases">
        <title>Jiella pacifica sp. nov.</title>
        <authorList>
            <person name="Xue Z."/>
            <person name="Zhu S."/>
            <person name="Chen J."/>
            <person name="Yang J."/>
        </authorList>
    </citation>
    <scope>NUCLEOTIDE SEQUENCE [LARGE SCALE GENOMIC DNA]</scope>
    <source>
        <strain evidence="11 12">40Bstr34</strain>
    </source>
</reference>
<comment type="function">
    <text evidence="9">Part of the tripartite ATP-independent periplasmic (TRAP) transport system.</text>
</comment>